<accession>A0ACB5RBQ2</accession>
<dbReference type="EMBL" id="BROD01000001">
    <property type="protein sequence ID" value="GKX66484.1"/>
    <property type="molecule type" value="Genomic_DNA"/>
</dbReference>
<proteinExistence type="predicted"/>
<name>A0ACB5RBQ2_9CLOT</name>
<reference evidence="1" key="1">
    <citation type="journal article" date="2025" name="Int. J. Syst. Evol. Microbiol.">
        <title>Inconstantimicrobium mannanitabidum sp. nov., a novel member of the family Clostridiaceae isolated from anoxic soil under the treatment of reductive soil disinfestation.</title>
        <authorList>
            <person name="Ueki A."/>
            <person name="Tonouchi A."/>
            <person name="Honma S."/>
            <person name="Kaku N."/>
            <person name="Ueki K."/>
        </authorList>
    </citation>
    <scope>NUCLEOTIDE SEQUENCE</scope>
    <source>
        <strain evidence="1">TW13</strain>
    </source>
</reference>
<evidence type="ECO:0000313" key="1">
    <source>
        <dbReference type="EMBL" id="GKX66484.1"/>
    </source>
</evidence>
<protein>
    <submittedName>
        <fullName evidence="1">Uncharacterized protein</fullName>
    </submittedName>
</protein>
<organism evidence="1 2">
    <name type="scientific">Inconstantimicrobium mannanitabidum</name>
    <dbReference type="NCBI Taxonomy" id="1604901"/>
    <lineage>
        <taxon>Bacteria</taxon>
        <taxon>Bacillati</taxon>
        <taxon>Bacillota</taxon>
        <taxon>Clostridia</taxon>
        <taxon>Eubacteriales</taxon>
        <taxon>Clostridiaceae</taxon>
        <taxon>Inconstantimicrobium</taxon>
    </lineage>
</organism>
<keyword evidence="2" id="KW-1185">Reference proteome</keyword>
<dbReference type="Proteomes" id="UP001058074">
    <property type="component" value="Unassembled WGS sequence"/>
</dbReference>
<gene>
    <name evidence="1" type="ORF">rsdtw13_17420</name>
</gene>
<evidence type="ECO:0000313" key="2">
    <source>
        <dbReference type="Proteomes" id="UP001058074"/>
    </source>
</evidence>
<comment type="caution">
    <text evidence="1">The sequence shown here is derived from an EMBL/GenBank/DDBJ whole genome shotgun (WGS) entry which is preliminary data.</text>
</comment>
<sequence length="56" mass="6436">MVDSKGWKWEIANQAPWLEPTDQCYYFAHKWSKLGLKKLLDLGAGLGRHSSKVCFP</sequence>